<proteinExistence type="predicted"/>
<keyword evidence="2" id="KW-1185">Reference proteome</keyword>
<dbReference type="Proteomes" id="UP001219934">
    <property type="component" value="Unassembled WGS sequence"/>
</dbReference>
<gene>
    <name evidence="1" type="ORF">JOQ06_008627</name>
</gene>
<evidence type="ECO:0000313" key="2">
    <source>
        <dbReference type="Proteomes" id="UP001219934"/>
    </source>
</evidence>
<reference evidence="1" key="1">
    <citation type="submission" date="2022-11" db="EMBL/GenBank/DDBJ databases">
        <title>Chromosome-level genome of Pogonophryne albipinna.</title>
        <authorList>
            <person name="Jo E."/>
        </authorList>
    </citation>
    <scope>NUCLEOTIDE SEQUENCE</scope>
    <source>
        <strain evidence="1">SGF0006</strain>
        <tissue evidence="1">Muscle</tissue>
    </source>
</reference>
<protein>
    <submittedName>
        <fullName evidence="1">Uncharacterized protein</fullName>
    </submittedName>
</protein>
<dbReference type="EMBL" id="JAPTMU010000020">
    <property type="protein sequence ID" value="KAJ4926454.1"/>
    <property type="molecule type" value="Genomic_DNA"/>
</dbReference>
<accession>A0AAD6AKJ7</accession>
<evidence type="ECO:0000313" key="1">
    <source>
        <dbReference type="EMBL" id="KAJ4926454.1"/>
    </source>
</evidence>
<dbReference type="AlphaFoldDB" id="A0AAD6AKJ7"/>
<name>A0AAD6AKJ7_9TELE</name>
<comment type="caution">
    <text evidence="1">The sequence shown here is derived from an EMBL/GenBank/DDBJ whole genome shotgun (WGS) entry which is preliminary data.</text>
</comment>
<sequence length="68" mass="7436">MSSLETLETQICALMDTVVEEAVAELGRLLAARQCSSPATVCAVKSEEEEREVTPRGGRHLCDNTITW</sequence>
<organism evidence="1 2">
    <name type="scientific">Pogonophryne albipinna</name>
    <dbReference type="NCBI Taxonomy" id="1090488"/>
    <lineage>
        <taxon>Eukaryota</taxon>
        <taxon>Metazoa</taxon>
        <taxon>Chordata</taxon>
        <taxon>Craniata</taxon>
        <taxon>Vertebrata</taxon>
        <taxon>Euteleostomi</taxon>
        <taxon>Actinopterygii</taxon>
        <taxon>Neopterygii</taxon>
        <taxon>Teleostei</taxon>
        <taxon>Neoteleostei</taxon>
        <taxon>Acanthomorphata</taxon>
        <taxon>Eupercaria</taxon>
        <taxon>Perciformes</taxon>
        <taxon>Notothenioidei</taxon>
        <taxon>Pogonophryne</taxon>
    </lineage>
</organism>